<dbReference type="InterPro" id="IPR038955">
    <property type="entry name" value="PriA/CPL1_fungi"/>
</dbReference>
<dbReference type="AlphaFoldDB" id="A0AAX4K0F7"/>
<dbReference type="PANTHER" id="PTHR35192:SF2">
    <property type="entry name" value="APPLE DOMAIN-CONTAINING PROTEIN"/>
    <property type="match status" value="1"/>
</dbReference>
<feature type="domain" description="Protein CPL1-like" evidence="2">
    <location>
        <begin position="271"/>
        <end position="327"/>
    </location>
</feature>
<dbReference type="RefSeq" id="XP_066077023.1">
    <property type="nucleotide sequence ID" value="XM_066220926.1"/>
</dbReference>
<organism evidence="3 4">
    <name type="scientific">Kwoniella dendrophila CBS 6074</name>
    <dbReference type="NCBI Taxonomy" id="1295534"/>
    <lineage>
        <taxon>Eukaryota</taxon>
        <taxon>Fungi</taxon>
        <taxon>Dikarya</taxon>
        <taxon>Basidiomycota</taxon>
        <taxon>Agaricomycotina</taxon>
        <taxon>Tremellomycetes</taxon>
        <taxon>Tremellales</taxon>
        <taxon>Cryptococcaceae</taxon>
        <taxon>Kwoniella</taxon>
    </lineage>
</organism>
<name>A0AAX4K0F7_9TREE</name>
<protein>
    <recommendedName>
        <fullName evidence="2">Protein CPL1-like domain-containing protein</fullName>
    </recommendedName>
</protein>
<feature type="signal peptide" evidence="1">
    <location>
        <begin position="1"/>
        <end position="21"/>
    </location>
</feature>
<feature type="chain" id="PRO_5043500676" description="Protein CPL1-like domain-containing protein" evidence="1">
    <location>
        <begin position="22"/>
        <end position="340"/>
    </location>
</feature>
<accession>A0AAX4K0F7</accession>
<evidence type="ECO:0000259" key="2">
    <source>
        <dbReference type="Pfam" id="PF21671"/>
    </source>
</evidence>
<keyword evidence="4" id="KW-1185">Reference proteome</keyword>
<proteinExistence type="predicted"/>
<dbReference type="GeneID" id="91095863"/>
<keyword evidence="1" id="KW-0732">Signal</keyword>
<evidence type="ECO:0000313" key="4">
    <source>
        <dbReference type="Proteomes" id="UP001355207"/>
    </source>
</evidence>
<dbReference type="Pfam" id="PF21671">
    <property type="entry name" value="CPL1-like"/>
    <property type="match status" value="1"/>
</dbReference>
<dbReference type="PANTHER" id="PTHR35192">
    <property type="entry name" value="PROTEIN, PUTATIVE-RELATED"/>
    <property type="match status" value="1"/>
</dbReference>
<reference evidence="3 4" key="1">
    <citation type="submission" date="2024-01" db="EMBL/GenBank/DDBJ databases">
        <title>Comparative genomics of Cryptococcus and Kwoniella reveals pathogenesis evolution and contrasting modes of karyotype evolution via chromosome fusion or intercentromeric recombination.</title>
        <authorList>
            <person name="Coelho M.A."/>
            <person name="David-Palma M."/>
            <person name="Shea T."/>
            <person name="Bowers K."/>
            <person name="McGinley-Smith S."/>
            <person name="Mohammad A.W."/>
            <person name="Gnirke A."/>
            <person name="Yurkov A.M."/>
            <person name="Nowrousian M."/>
            <person name="Sun S."/>
            <person name="Cuomo C.A."/>
            <person name="Heitman J."/>
        </authorList>
    </citation>
    <scope>NUCLEOTIDE SEQUENCE [LARGE SCALE GENOMIC DNA]</scope>
    <source>
        <strain evidence="3 4">CBS 6074</strain>
    </source>
</reference>
<dbReference type="InterPro" id="IPR048661">
    <property type="entry name" value="CPL1-like"/>
</dbReference>
<dbReference type="Proteomes" id="UP001355207">
    <property type="component" value="Chromosome 6"/>
</dbReference>
<dbReference type="EMBL" id="CP144103">
    <property type="protein sequence ID" value="WWC90260.1"/>
    <property type="molecule type" value="Genomic_DNA"/>
</dbReference>
<evidence type="ECO:0000313" key="3">
    <source>
        <dbReference type="EMBL" id="WWC90260.1"/>
    </source>
</evidence>
<gene>
    <name evidence="3" type="ORF">L201_005193</name>
</gene>
<evidence type="ECO:0000256" key="1">
    <source>
        <dbReference type="SAM" id="SignalP"/>
    </source>
</evidence>
<sequence>MIQLLGFTVLLIMAFLPVTLGQTFAKGYVGCFRVPASGEPTGLNPEEFNLPYTNRELCTATCTESEITSTYAFFWYTIDSQFPELAVPHCRCSQIEPPINQWMVGSTDGSCDAGVTGEKYGAYLTFTDFSFKGCYSMMNPDLPSPVEIERIERCFDYCPKRDDQNRILQNTLNQINDSGEWNCRCYYDLKDLLTFPQTVLQECSVDAYFVYKYNEPISPSQAAARKRNKEKRERQLSLRLDINGGKDRNDKFCPKGLKPCPISKDDLYGDYECIDTTSELESCGGCIHGRHTRGIDCTAMPGVLPGFVTCSDGKCVVSGCEDGFTLVDGECVLTSTNLQS</sequence>